<dbReference type="Proteomes" id="UP000050741">
    <property type="component" value="Unassembled WGS sequence"/>
</dbReference>
<dbReference type="Pfam" id="PF01399">
    <property type="entry name" value="PCI"/>
    <property type="match status" value="1"/>
</dbReference>
<keyword evidence="4" id="KW-0175">Coiled coil</keyword>
<dbReference type="PANTHER" id="PTHR14145">
    <property type="entry name" value="26S PROTESOME SUBUNIT 6"/>
    <property type="match status" value="1"/>
</dbReference>
<comment type="similarity">
    <text evidence="1">Belongs to the proteasome subunit S10 family.</text>
</comment>
<dbReference type="GO" id="GO:0005838">
    <property type="term" value="C:proteasome regulatory particle"/>
    <property type="evidence" value="ECO:0007669"/>
    <property type="project" value="TreeGrafter"/>
</dbReference>
<evidence type="ECO:0000259" key="5">
    <source>
        <dbReference type="PROSITE" id="PS50250"/>
    </source>
</evidence>
<sequence length="371" mass="43045">MAPFYEYAAPQVGVPIDKAKLQKLKEQNAEKLEEFEKKIKDAEENLGESEVRQSHLAKAEYLCKIGDKERALAAFQQTFDKTVGIGYRIDLVFNMIRIGFFFMDHQIITDNIAKAKELMEKGGDWDRKNRLRSYEALYKMSVRDMRGAALLFLEAVPTFDAYELMNYETLIFYTLLCCVYALDRPDLKEKVIDCSEIQQQLNAEPTDKNQHLPLVKNLLTTFYNSEYGQFMLALAEMENYLKRDRYMNPHYQFYTRALRVRAYQQFLTPYKTVSLEVMANCFGVSVEFVDKELFTFISSGALNVRIDAVKGVVEMGQMDGKNQQYKKLLPFVKGVVEMGQMDGKNQQYKKLLHDGDILLNRVQKLSRVINV</sequence>
<dbReference type="GO" id="GO:0043161">
    <property type="term" value="P:proteasome-mediated ubiquitin-dependent protein catabolic process"/>
    <property type="evidence" value="ECO:0007669"/>
    <property type="project" value="TreeGrafter"/>
</dbReference>
<dbReference type="FunFam" id="1.25.40.570:FF:000005">
    <property type="entry name" value="26S proteasome regulatory subunit N7"/>
    <property type="match status" value="1"/>
</dbReference>
<dbReference type="InterPro" id="IPR049549">
    <property type="entry name" value="RPN7_PSMD6_C"/>
</dbReference>
<evidence type="ECO:0000256" key="4">
    <source>
        <dbReference type="SAM" id="Coils"/>
    </source>
</evidence>
<dbReference type="PANTHER" id="PTHR14145:SF1">
    <property type="entry name" value="26S PROTEASOME NON-ATPASE REGULATORY SUBUNIT 6"/>
    <property type="match status" value="1"/>
</dbReference>
<reference evidence="7" key="3">
    <citation type="submission" date="2016-06" db="UniProtKB">
        <authorList>
            <consortium name="WormBaseParasite"/>
        </authorList>
    </citation>
    <scope>IDENTIFICATION</scope>
</reference>
<dbReference type="InterPro" id="IPR019585">
    <property type="entry name" value="Rpn7/CSN1"/>
</dbReference>
<dbReference type="WBParaSite" id="GPLIN_000512400">
    <property type="protein sequence ID" value="GPLIN_000512400"/>
    <property type="gene ID" value="GPLIN_000512400"/>
</dbReference>
<dbReference type="SUPFAM" id="SSF46785">
    <property type="entry name" value="Winged helix' DNA-binding domain"/>
    <property type="match status" value="1"/>
</dbReference>
<accession>A0A183BWY5</accession>
<protein>
    <recommendedName>
        <fullName evidence="2">26S proteasome non-ATPase regulatory subunit 6</fullName>
    </recommendedName>
</protein>
<evidence type="ECO:0000256" key="3">
    <source>
        <dbReference type="ARBA" id="ARBA00022942"/>
    </source>
</evidence>
<feature type="domain" description="PCI" evidence="5">
    <location>
        <begin position="144"/>
        <end position="320"/>
    </location>
</feature>
<feature type="coiled-coil region" evidence="4">
    <location>
        <begin position="18"/>
        <end position="52"/>
    </location>
</feature>
<reference evidence="6" key="2">
    <citation type="submission" date="2014-05" db="EMBL/GenBank/DDBJ databases">
        <title>The genome and life-stage specific transcriptomes of Globodera pallida elucidate key aspects of plant parasitism by a cyst nematode.</title>
        <authorList>
            <person name="Cotton J.A."/>
            <person name="Lilley C.J."/>
            <person name="Jones L.M."/>
            <person name="Kikuchi T."/>
            <person name="Reid A.J."/>
            <person name="Thorpe P."/>
            <person name="Tsai I.J."/>
            <person name="Beasley H."/>
            <person name="Blok V."/>
            <person name="Cock P.J.A."/>
            <person name="Van den Akker S.E."/>
            <person name="Holroyd N."/>
            <person name="Hunt M."/>
            <person name="Mantelin S."/>
            <person name="Naghra H."/>
            <person name="Pain A."/>
            <person name="Palomares-Rius J.E."/>
            <person name="Zarowiecki M."/>
            <person name="Berriman M."/>
            <person name="Jones J.T."/>
            <person name="Urwin P.E."/>
        </authorList>
    </citation>
    <scope>NUCLEOTIDE SEQUENCE [LARGE SCALE GENOMIC DNA]</scope>
    <source>
        <strain evidence="6">Lindley</strain>
    </source>
</reference>
<dbReference type="InterPro" id="IPR045135">
    <property type="entry name" value="Rpn7_N"/>
</dbReference>
<evidence type="ECO:0000256" key="1">
    <source>
        <dbReference type="ARBA" id="ARBA00005717"/>
    </source>
</evidence>
<organism evidence="6 7">
    <name type="scientific">Globodera pallida</name>
    <name type="common">Potato cyst nematode worm</name>
    <name type="synonym">Heterodera pallida</name>
    <dbReference type="NCBI Taxonomy" id="36090"/>
    <lineage>
        <taxon>Eukaryota</taxon>
        <taxon>Metazoa</taxon>
        <taxon>Ecdysozoa</taxon>
        <taxon>Nematoda</taxon>
        <taxon>Chromadorea</taxon>
        <taxon>Rhabditida</taxon>
        <taxon>Tylenchina</taxon>
        <taxon>Tylenchomorpha</taxon>
        <taxon>Tylenchoidea</taxon>
        <taxon>Heteroderidae</taxon>
        <taxon>Heteroderinae</taxon>
        <taxon>Globodera</taxon>
    </lineage>
</organism>
<dbReference type="Gene3D" id="1.25.40.570">
    <property type="match status" value="1"/>
</dbReference>
<dbReference type="InterPro" id="IPR036390">
    <property type="entry name" value="WH_DNA-bd_sf"/>
</dbReference>
<name>A0A183BWY5_GLOPA</name>
<reference evidence="6" key="1">
    <citation type="submission" date="2013-12" db="EMBL/GenBank/DDBJ databases">
        <authorList>
            <person name="Aslett M."/>
        </authorList>
    </citation>
    <scope>NUCLEOTIDE SEQUENCE [LARGE SCALE GENOMIC DNA]</scope>
    <source>
        <strain evidence="6">Lindley</strain>
    </source>
</reference>
<evidence type="ECO:0000313" key="6">
    <source>
        <dbReference type="Proteomes" id="UP000050741"/>
    </source>
</evidence>
<dbReference type="SMART" id="SM00088">
    <property type="entry name" value="PINT"/>
    <property type="match status" value="1"/>
</dbReference>
<dbReference type="AlphaFoldDB" id="A0A183BWY5"/>
<dbReference type="Pfam" id="PF21154">
    <property type="entry name" value="RPN7_PSMD6_C"/>
    <property type="match status" value="1"/>
</dbReference>
<dbReference type="PROSITE" id="PS50250">
    <property type="entry name" value="PCI"/>
    <property type="match status" value="1"/>
</dbReference>
<evidence type="ECO:0000256" key="2">
    <source>
        <dbReference type="ARBA" id="ARBA00014932"/>
    </source>
</evidence>
<keyword evidence="6" id="KW-1185">Reference proteome</keyword>
<keyword evidence="3" id="KW-0647">Proteasome</keyword>
<dbReference type="InterPro" id="IPR000717">
    <property type="entry name" value="PCI_dom"/>
</dbReference>
<proteinExistence type="inferred from homology"/>
<dbReference type="Pfam" id="PF10602">
    <property type="entry name" value="RPN7"/>
    <property type="match status" value="1"/>
</dbReference>
<evidence type="ECO:0000313" key="7">
    <source>
        <dbReference type="WBParaSite" id="GPLIN_000512400"/>
    </source>
</evidence>